<dbReference type="PANTHER" id="PTHR32328">
    <property type="entry name" value="L-SERYL-TRNA(SEC) SELENIUM TRANSFERASE"/>
    <property type="match status" value="1"/>
</dbReference>
<dbReference type="STRING" id="1514105.AOC36_07550"/>
<protein>
    <recommendedName>
        <fullName evidence="7">L-seryl-tRNA selenium transferase</fullName>
    </recommendedName>
</protein>
<dbReference type="InterPro" id="IPR015424">
    <property type="entry name" value="PyrdxlP-dep_Trfase"/>
</dbReference>
<dbReference type="SUPFAM" id="SSF53383">
    <property type="entry name" value="PLP-dependent transferases"/>
    <property type="match status" value="1"/>
</dbReference>
<dbReference type="AlphaFoldDB" id="A0A109UHA1"/>
<dbReference type="NCBIfam" id="TIGR01437">
    <property type="entry name" value="selA_rel"/>
    <property type="match status" value="1"/>
</dbReference>
<proteinExistence type="inferred from homology"/>
<dbReference type="RefSeq" id="WP_067633008.1">
    <property type="nucleotide sequence ID" value="NZ_CP013213.1"/>
</dbReference>
<dbReference type="Gene3D" id="3.40.640.10">
    <property type="entry name" value="Type I PLP-dependent aspartate aminotransferase-like (Major domain)"/>
    <property type="match status" value="1"/>
</dbReference>
<accession>A0A109UHA1</accession>
<feature type="modified residue" description="N6-(pyridoxal phosphate)lysine" evidence="4">
    <location>
        <position position="212"/>
    </location>
</feature>
<sequence>MVYLMDKINGCINASGRMTKLGVSTQSHGVKDAMNYGASNYFLMDDLYKISGETLASLFDAPDAVITSSASAGISLSVAAVLCKDHDAQIQKIHDSSMQDYPHEIVLPKGHNVDFGAPIQTMIETGGGCVIEAGYANKCTQRDVELCINKKTAALMYVKSSHCVQKDMLSLEEMLDIARQFKKPLILDCAAEIDFTSFTKMGIDYVIYSGSKALMGPTSGFVLVQSQDDAINLRKHIYGVGRGMKIGKENIFGLIQAAYEYTTSSQNFEVSYDDLDPFIETLNTINGVYAQKIKDESGRDIYRAKVHFDAQILGISAHEIIHRLEKGTPQIFTRNYDANQGMISFDPRPLQHKNDLDIIIKRIKEVLSDVEVL</sequence>
<dbReference type="KEGG" id="erl:AOC36_07550"/>
<dbReference type="EMBL" id="CP013213">
    <property type="protein sequence ID" value="AMC93843.1"/>
    <property type="molecule type" value="Genomic_DNA"/>
</dbReference>
<dbReference type="GO" id="GO:0004125">
    <property type="term" value="F:L-seryl-tRNA(Sec) selenium transferase activity"/>
    <property type="evidence" value="ECO:0007669"/>
    <property type="project" value="TreeGrafter"/>
</dbReference>
<keyword evidence="2 4" id="KW-0663">Pyridoxal phosphate</keyword>
<evidence type="ECO:0000256" key="4">
    <source>
        <dbReference type="PIRSR" id="PIRSR618319-50"/>
    </source>
</evidence>
<evidence type="ECO:0000256" key="1">
    <source>
        <dbReference type="ARBA" id="ARBA00001933"/>
    </source>
</evidence>
<organism evidence="5 6">
    <name type="scientific">Erysipelothrix larvae</name>
    <dbReference type="NCBI Taxonomy" id="1514105"/>
    <lineage>
        <taxon>Bacteria</taxon>
        <taxon>Bacillati</taxon>
        <taxon>Bacillota</taxon>
        <taxon>Erysipelotrichia</taxon>
        <taxon>Erysipelotrichales</taxon>
        <taxon>Erysipelotrichaceae</taxon>
        <taxon>Erysipelothrix</taxon>
    </lineage>
</organism>
<dbReference type="Proteomes" id="UP000063781">
    <property type="component" value="Chromosome"/>
</dbReference>
<evidence type="ECO:0008006" key="7">
    <source>
        <dbReference type="Google" id="ProtNLM"/>
    </source>
</evidence>
<gene>
    <name evidence="5" type="ORF">AOC36_07550</name>
</gene>
<evidence type="ECO:0000256" key="2">
    <source>
        <dbReference type="ARBA" id="ARBA00022898"/>
    </source>
</evidence>
<reference evidence="5 6" key="1">
    <citation type="submission" date="2015-10" db="EMBL/GenBank/DDBJ databases">
        <title>Erysipelothrix larvae sp. LV19 isolated from the larval gut of the rhinoceros beetle, Trypoxylus dichotomus.</title>
        <authorList>
            <person name="Lim S."/>
            <person name="Kim B.-C."/>
        </authorList>
    </citation>
    <scope>NUCLEOTIDE SEQUENCE [LARGE SCALE GENOMIC DNA]</scope>
    <source>
        <strain evidence="5 6">LV19</strain>
    </source>
</reference>
<evidence type="ECO:0000313" key="5">
    <source>
        <dbReference type="EMBL" id="AMC93843.1"/>
    </source>
</evidence>
<comment type="cofactor">
    <cofactor evidence="1 4">
        <name>pyridoxal 5'-phosphate</name>
        <dbReference type="ChEBI" id="CHEBI:597326"/>
    </cofactor>
</comment>
<comment type="similarity">
    <text evidence="3">Belongs to the SelA family.</text>
</comment>
<evidence type="ECO:0000256" key="3">
    <source>
        <dbReference type="ARBA" id="ARBA00044507"/>
    </source>
</evidence>
<dbReference type="InterPro" id="IPR015421">
    <property type="entry name" value="PyrdxlP-dep_Trfase_major"/>
</dbReference>
<dbReference type="InterPro" id="IPR018319">
    <property type="entry name" value="SelA-like"/>
</dbReference>
<name>A0A109UHA1_9FIRM</name>
<dbReference type="Pfam" id="PF03841">
    <property type="entry name" value="SelA"/>
    <property type="match status" value="1"/>
</dbReference>
<keyword evidence="6" id="KW-1185">Reference proteome</keyword>
<dbReference type="InterPro" id="IPR006337">
    <property type="entry name" value="DgaE-like"/>
</dbReference>
<evidence type="ECO:0000313" key="6">
    <source>
        <dbReference type="Proteomes" id="UP000063781"/>
    </source>
</evidence>
<dbReference type="OrthoDB" id="9787096at2"/>
<dbReference type="PANTHER" id="PTHR32328:SF0">
    <property type="entry name" value="L-SERYL-TRNA(SEC) SELENIUM TRANSFERASE"/>
    <property type="match status" value="1"/>
</dbReference>